<dbReference type="GO" id="GO:0000122">
    <property type="term" value="P:negative regulation of transcription by RNA polymerase II"/>
    <property type="evidence" value="ECO:0007669"/>
    <property type="project" value="TreeGrafter"/>
</dbReference>
<keyword evidence="5" id="KW-0804">Transcription</keyword>
<accession>A0AAQ4FCR6</accession>
<keyword evidence="10" id="KW-1185">Reference proteome</keyword>
<keyword evidence="3" id="KW-0678">Repressor</keyword>
<organism evidence="9 10">
    <name type="scientific">Amblyomma americanum</name>
    <name type="common">Lone star tick</name>
    <dbReference type="NCBI Taxonomy" id="6943"/>
    <lineage>
        <taxon>Eukaryota</taxon>
        <taxon>Metazoa</taxon>
        <taxon>Ecdysozoa</taxon>
        <taxon>Arthropoda</taxon>
        <taxon>Chelicerata</taxon>
        <taxon>Arachnida</taxon>
        <taxon>Acari</taxon>
        <taxon>Parasitiformes</taxon>
        <taxon>Ixodida</taxon>
        <taxon>Ixodoidea</taxon>
        <taxon>Ixodidae</taxon>
        <taxon>Amblyomminae</taxon>
        <taxon>Amblyomma</taxon>
    </lineage>
</organism>
<gene>
    <name evidence="9" type="ORF">V5799_008628</name>
</gene>
<dbReference type="EMBL" id="JARKHS020004027">
    <property type="protein sequence ID" value="KAK8785007.1"/>
    <property type="molecule type" value="Genomic_DNA"/>
</dbReference>
<dbReference type="InterPro" id="IPR003380">
    <property type="entry name" value="SKI/SNO/DAC"/>
</dbReference>
<reference evidence="9 10" key="1">
    <citation type="journal article" date="2023" name="Arcadia Sci">
        <title>De novo assembly of a long-read Amblyomma americanum tick genome.</title>
        <authorList>
            <person name="Chou S."/>
            <person name="Poskanzer K.E."/>
            <person name="Rollins M."/>
            <person name="Thuy-Boun P.S."/>
        </authorList>
    </citation>
    <scope>NUCLEOTIDE SEQUENCE [LARGE SCALE GENOMIC DNA]</scope>
    <source>
        <strain evidence="9">F_SG_1</strain>
        <tissue evidence="9">Salivary glands</tissue>
    </source>
</reference>
<dbReference type="InterPro" id="IPR009061">
    <property type="entry name" value="DNA-bd_dom_put_sf"/>
</dbReference>
<dbReference type="Pfam" id="PF08782">
    <property type="entry name" value="c-SKI_SMAD_bind"/>
    <property type="match status" value="1"/>
</dbReference>
<comment type="caution">
    <text evidence="9">The sequence shown here is derived from an EMBL/GenBank/DDBJ whole genome shotgun (WGS) entry which is preliminary data.</text>
</comment>
<feature type="compositionally biased region" description="Gly residues" evidence="7">
    <location>
        <begin position="46"/>
        <end position="55"/>
    </location>
</feature>
<evidence type="ECO:0000256" key="2">
    <source>
        <dbReference type="ARBA" id="ARBA00009513"/>
    </source>
</evidence>
<dbReference type="PANTHER" id="PTHR10005:SF26">
    <property type="entry name" value="CORL"/>
    <property type="match status" value="1"/>
</dbReference>
<keyword evidence="6" id="KW-0539">Nucleus</keyword>
<dbReference type="FunFam" id="3.10.390.10:FF:000001">
    <property type="entry name" value="SKI family transcriptional corepressor 1"/>
    <property type="match status" value="1"/>
</dbReference>
<dbReference type="FunFam" id="3.10.260.20:FF:000003">
    <property type="entry name" value="SKI family transcriptional corepressor 1 homolog-B-like"/>
    <property type="match status" value="1"/>
</dbReference>
<evidence type="ECO:0000256" key="1">
    <source>
        <dbReference type="ARBA" id="ARBA00004123"/>
    </source>
</evidence>
<dbReference type="GO" id="GO:0000978">
    <property type="term" value="F:RNA polymerase II cis-regulatory region sequence-specific DNA binding"/>
    <property type="evidence" value="ECO:0007669"/>
    <property type="project" value="TreeGrafter"/>
</dbReference>
<comment type="subcellular location">
    <subcellularLocation>
        <location evidence="1">Nucleus</location>
    </subcellularLocation>
</comment>
<evidence type="ECO:0000313" key="9">
    <source>
        <dbReference type="EMBL" id="KAK8785007.1"/>
    </source>
</evidence>
<feature type="compositionally biased region" description="Low complexity" evidence="7">
    <location>
        <begin position="56"/>
        <end position="68"/>
    </location>
</feature>
<protein>
    <recommendedName>
        <fullName evidence="8">c-SKI SMAD4-binding domain-containing protein</fullName>
    </recommendedName>
</protein>
<dbReference type="SUPFAM" id="SSF46955">
    <property type="entry name" value="Putative DNA-binding domain"/>
    <property type="match status" value="1"/>
</dbReference>
<dbReference type="GO" id="GO:0005667">
    <property type="term" value="C:transcription regulator complex"/>
    <property type="evidence" value="ECO:0007669"/>
    <property type="project" value="TreeGrafter"/>
</dbReference>
<dbReference type="CDD" id="cd21080">
    <property type="entry name" value="DHD_Skor"/>
    <property type="match status" value="1"/>
</dbReference>
<dbReference type="SMART" id="SM01046">
    <property type="entry name" value="c-SKI_SMAD_bind"/>
    <property type="match status" value="1"/>
</dbReference>
<dbReference type="Proteomes" id="UP001321473">
    <property type="component" value="Unassembled WGS sequence"/>
</dbReference>
<feature type="region of interest" description="Disordered" evidence="7">
    <location>
        <begin position="1"/>
        <end position="68"/>
    </location>
</feature>
<feature type="compositionally biased region" description="Low complexity" evidence="7">
    <location>
        <begin position="276"/>
        <end position="289"/>
    </location>
</feature>
<sequence>MSAQAAQVVTSKHPSPSTTRPEPRDLFWNRTTTAQEQPHPPAPRSSGGGGGGGGSRHPSSSQQQQQAASAANEVRTVLLYGVPIVALVIEGQERLSLAQISNTLLKDYSYNEIHNRRVALGITCVQCTPVQLELLRRAGAMPVSSRRCGMITKREAERLCKSFLTDTPPPKLPENFAFDVTHQCAWGCRGSFVPARYNSSRAKCIKCAYCSLFFSPNKFIFHSHRLPDSKYVQPDAANFNSWRRHIKLSGTPPEDVSYAWEDVKAMFNGGSRRRVAVSSSSSSSSSSASKRARSSGDRDALQVGVVIARNTTRA</sequence>
<dbReference type="GO" id="GO:0005737">
    <property type="term" value="C:cytoplasm"/>
    <property type="evidence" value="ECO:0007669"/>
    <property type="project" value="TreeGrafter"/>
</dbReference>
<dbReference type="PANTHER" id="PTHR10005">
    <property type="entry name" value="SKI ONCOGENE-RELATED"/>
    <property type="match status" value="1"/>
</dbReference>
<dbReference type="InterPro" id="IPR037000">
    <property type="entry name" value="Ski_DNA-bd_sf"/>
</dbReference>
<feature type="region of interest" description="Disordered" evidence="7">
    <location>
        <begin position="276"/>
        <end position="314"/>
    </location>
</feature>
<dbReference type="GO" id="GO:0046332">
    <property type="term" value="F:SMAD binding"/>
    <property type="evidence" value="ECO:0007669"/>
    <property type="project" value="InterPro"/>
</dbReference>
<feature type="domain" description="c-SKI SMAD4-binding" evidence="8">
    <location>
        <begin position="177"/>
        <end position="268"/>
    </location>
</feature>
<dbReference type="AlphaFoldDB" id="A0AAQ4FCR6"/>
<dbReference type="InterPro" id="IPR023216">
    <property type="entry name" value="Tscrpt_reg_SKI_SnoN"/>
</dbReference>
<evidence type="ECO:0000256" key="7">
    <source>
        <dbReference type="SAM" id="MobiDB-lite"/>
    </source>
</evidence>
<comment type="similarity">
    <text evidence="2">Belongs to the SKI family.</text>
</comment>
<dbReference type="Pfam" id="PF02437">
    <property type="entry name" value="Ski_Sno_DHD"/>
    <property type="match status" value="1"/>
</dbReference>
<evidence type="ECO:0000256" key="6">
    <source>
        <dbReference type="ARBA" id="ARBA00023242"/>
    </source>
</evidence>
<proteinExistence type="inferred from homology"/>
<dbReference type="Gene3D" id="3.10.260.20">
    <property type="entry name" value="Ski"/>
    <property type="match status" value="1"/>
</dbReference>
<evidence type="ECO:0000313" key="10">
    <source>
        <dbReference type="Proteomes" id="UP001321473"/>
    </source>
</evidence>
<name>A0AAQ4FCR6_AMBAM</name>
<dbReference type="InterPro" id="IPR010919">
    <property type="entry name" value="SAND-like_dom_sf"/>
</dbReference>
<dbReference type="GO" id="GO:0000981">
    <property type="term" value="F:DNA-binding transcription factor activity, RNA polymerase II-specific"/>
    <property type="evidence" value="ECO:0007669"/>
    <property type="project" value="TreeGrafter"/>
</dbReference>
<dbReference type="GO" id="GO:0030514">
    <property type="term" value="P:negative regulation of BMP signaling pathway"/>
    <property type="evidence" value="ECO:0007669"/>
    <property type="project" value="TreeGrafter"/>
</dbReference>
<dbReference type="SUPFAM" id="SSF63763">
    <property type="entry name" value="SAND domain-like"/>
    <property type="match status" value="1"/>
</dbReference>
<evidence type="ECO:0000256" key="4">
    <source>
        <dbReference type="ARBA" id="ARBA00023015"/>
    </source>
</evidence>
<feature type="compositionally biased region" description="Polar residues" evidence="7">
    <location>
        <begin position="1"/>
        <end position="20"/>
    </location>
</feature>
<dbReference type="InterPro" id="IPR014890">
    <property type="entry name" value="c-SKI_SMAD4-bd_dom"/>
</dbReference>
<dbReference type="Gene3D" id="3.10.390.10">
    <property type="entry name" value="SAND domain-like"/>
    <property type="match status" value="1"/>
</dbReference>
<evidence type="ECO:0000256" key="5">
    <source>
        <dbReference type="ARBA" id="ARBA00023163"/>
    </source>
</evidence>
<evidence type="ECO:0000256" key="3">
    <source>
        <dbReference type="ARBA" id="ARBA00022491"/>
    </source>
</evidence>
<dbReference type="GO" id="GO:0005634">
    <property type="term" value="C:nucleus"/>
    <property type="evidence" value="ECO:0007669"/>
    <property type="project" value="UniProtKB-SubCell"/>
</dbReference>
<evidence type="ECO:0000259" key="8">
    <source>
        <dbReference type="SMART" id="SM01046"/>
    </source>
</evidence>
<keyword evidence="4" id="KW-0805">Transcription regulation</keyword>